<evidence type="ECO:0008006" key="4">
    <source>
        <dbReference type="Google" id="ProtNLM"/>
    </source>
</evidence>
<evidence type="ECO:0000313" key="2">
    <source>
        <dbReference type="EMBL" id="APH05481.1"/>
    </source>
</evidence>
<reference evidence="2 3" key="1">
    <citation type="journal article" date="2016" name="Sci. Rep.">
        <title>Complete genome sequence and transcriptomic analysis of a novel marine strain Bacillus weihaiensis reveals the mechanism of brown algae degradation.</title>
        <authorList>
            <person name="Zhu Y."/>
            <person name="Chen P."/>
            <person name="Bao Y."/>
            <person name="Men Y."/>
            <person name="Zeng Y."/>
            <person name="Yang J."/>
            <person name="Sun J."/>
            <person name="Sun Y."/>
        </authorList>
    </citation>
    <scope>NUCLEOTIDE SEQUENCE [LARGE SCALE GENOMIC DNA]</scope>
    <source>
        <strain evidence="2 3">Alg07</strain>
    </source>
</reference>
<sequence length="227" mass="26626">MRRKIINTLIVGMILSLFLSNSVVATNNEENKQVRDKIIERTLNAFNAQVALSEMPRTKEEMKKIIYPYFTDEFVERYLQENTHEVNGKYIVYGTDSPTDTIPFFSFNEATKVKVEESSIIVYEFFPSSNDGPVSYSDHYELVYLQNLEGEWKVNEINPFAENPKFIEEEKNNSKEMYETVPTIDTVEKASSYSMDSELPKLEYFLQSEMYFLSFFTKVKEMINKFN</sequence>
<evidence type="ECO:0000256" key="1">
    <source>
        <dbReference type="SAM" id="SignalP"/>
    </source>
</evidence>
<dbReference type="OrthoDB" id="2680601at2"/>
<proteinExistence type="predicted"/>
<feature type="signal peptide" evidence="1">
    <location>
        <begin position="1"/>
        <end position="25"/>
    </location>
</feature>
<keyword evidence="3" id="KW-1185">Reference proteome</keyword>
<dbReference type="EMBL" id="CP016020">
    <property type="protein sequence ID" value="APH05481.1"/>
    <property type="molecule type" value="Genomic_DNA"/>
</dbReference>
<dbReference type="RefSeq" id="WP_072580271.1">
    <property type="nucleotide sequence ID" value="NZ_CP016020.1"/>
</dbReference>
<keyword evidence="1" id="KW-0732">Signal</keyword>
<organism evidence="2 3">
    <name type="scientific">Bacillus weihaiensis</name>
    <dbReference type="NCBI Taxonomy" id="1547283"/>
    <lineage>
        <taxon>Bacteria</taxon>
        <taxon>Bacillati</taxon>
        <taxon>Bacillota</taxon>
        <taxon>Bacilli</taxon>
        <taxon>Bacillales</taxon>
        <taxon>Bacillaceae</taxon>
        <taxon>Bacillus</taxon>
    </lineage>
</organism>
<evidence type="ECO:0000313" key="3">
    <source>
        <dbReference type="Proteomes" id="UP000181936"/>
    </source>
</evidence>
<accession>A0A1L3MT11</accession>
<protein>
    <recommendedName>
        <fullName evidence="4">DUF3993 domain-containing protein</fullName>
    </recommendedName>
</protein>
<dbReference type="Proteomes" id="UP000181936">
    <property type="component" value="Chromosome"/>
</dbReference>
<dbReference type="KEGG" id="bwh:A9C19_12355"/>
<gene>
    <name evidence="2" type="ORF">A9C19_12355</name>
</gene>
<dbReference type="InterPro" id="IPR025056">
    <property type="entry name" value="DUF3993"/>
</dbReference>
<dbReference type="AlphaFoldDB" id="A0A1L3MT11"/>
<dbReference type="Pfam" id="PF13158">
    <property type="entry name" value="DUF3993"/>
    <property type="match status" value="1"/>
</dbReference>
<name>A0A1L3MT11_9BACI</name>
<feature type="chain" id="PRO_5013018540" description="DUF3993 domain-containing protein" evidence="1">
    <location>
        <begin position="26"/>
        <end position="227"/>
    </location>
</feature>
<dbReference type="Gene3D" id="3.10.450.50">
    <property type="match status" value="1"/>
</dbReference>